<dbReference type="Proteomes" id="UP001195483">
    <property type="component" value="Unassembled WGS sequence"/>
</dbReference>
<evidence type="ECO:0000313" key="3">
    <source>
        <dbReference type="EMBL" id="KAK3589043.1"/>
    </source>
</evidence>
<accession>A0AAE0SCL3</accession>
<keyword evidence="2" id="KW-1133">Transmembrane helix</keyword>
<dbReference type="InterPro" id="IPR028927">
    <property type="entry name" value="Man-6-P_rcpt"/>
</dbReference>
<keyword evidence="2" id="KW-0472">Membrane</keyword>
<dbReference type="GO" id="GO:0005802">
    <property type="term" value="C:trans-Golgi network"/>
    <property type="evidence" value="ECO:0007669"/>
    <property type="project" value="TreeGrafter"/>
</dbReference>
<evidence type="ECO:0000256" key="1">
    <source>
        <dbReference type="ARBA" id="ARBA00023180"/>
    </source>
</evidence>
<feature type="transmembrane region" description="Helical" evidence="2">
    <location>
        <begin position="138"/>
        <end position="154"/>
    </location>
</feature>
<comment type="caution">
    <text evidence="3">The sequence shown here is derived from an EMBL/GenBank/DDBJ whole genome shotgun (WGS) entry which is preliminary data.</text>
</comment>
<proteinExistence type="predicted"/>
<keyword evidence="1" id="KW-0325">Glycoprotein</keyword>
<evidence type="ECO:0000256" key="2">
    <source>
        <dbReference type="SAM" id="Phobius"/>
    </source>
</evidence>
<evidence type="ECO:0000313" key="4">
    <source>
        <dbReference type="Proteomes" id="UP001195483"/>
    </source>
</evidence>
<feature type="transmembrane region" description="Helical" evidence="2">
    <location>
        <begin position="95"/>
        <end position="118"/>
    </location>
</feature>
<protein>
    <submittedName>
        <fullName evidence="3">Uncharacterized protein</fullName>
    </submittedName>
</protein>
<dbReference type="PANTHER" id="PTHR15071">
    <property type="entry name" value="MANNOSE-6-PHOSPHATE RECEPTOR FAMILY MEMBER"/>
    <property type="match status" value="1"/>
</dbReference>
<dbReference type="Pfam" id="PF02157">
    <property type="entry name" value="Man-6-P_recep"/>
    <property type="match status" value="1"/>
</dbReference>
<gene>
    <name evidence="3" type="ORF">CHS0354_007992</name>
</gene>
<dbReference type="AlphaFoldDB" id="A0AAE0SCL3"/>
<reference evidence="3" key="3">
    <citation type="submission" date="2023-05" db="EMBL/GenBank/DDBJ databases">
        <authorList>
            <person name="Smith C.H."/>
        </authorList>
    </citation>
    <scope>NUCLEOTIDE SEQUENCE</scope>
    <source>
        <strain evidence="3">CHS0354</strain>
        <tissue evidence="3">Mantle</tissue>
    </source>
</reference>
<reference evidence="3" key="1">
    <citation type="journal article" date="2021" name="Genome Biol. Evol.">
        <title>A High-Quality Reference Genome for a Parasitic Bivalve with Doubly Uniparental Inheritance (Bivalvia: Unionida).</title>
        <authorList>
            <person name="Smith C.H."/>
        </authorList>
    </citation>
    <scope>NUCLEOTIDE SEQUENCE</scope>
    <source>
        <strain evidence="3">CHS0354</strain>
    </source>
</reference>
<sequence length="171" mass="19634">MPRWFNVDMVNDRHIIIAWVPKIAPVFLRAARVLFFNTALIRTSFFTLICNESLEGQLTALGERGIQAIYDFELRSKYACIKGGTTGVSISIGTVLVIVFVSLVFLYIVGGILFQTFVRKATGKERFPNYDMWRQFPVYVKVCSKALLCNLYIIRKMRPEYSFELARTTLV</sequence>
<keyword evidence="2" id="KW-0812">Transmembrane</keyword>
<organism evidence="3 4">
    <name type="scientific">Potamilus streckersoni</name>
    <dbReference type="NCBI Taxonomy" id="2493646"/>
    <lineage>
        <taxon>Eukaryota</taxon>
        <taxon>Metazoa</taxon>
        <taxon>Spiralia</taxon>
        <taxon>Lophotrochozoa</taxon>
        <taxon>Mollusca</taxon>
        <taxon>Bivalvia</taxon>
        <taxon>Autobranchia</taxon>
        <taxon>Heteroconchia</taxon>
        <taxon>Palaeoheterodonta</taxon>
        <taxon>Unionida</taxon>
        <taxon>Unionoidea</taxon>
        <taxon>Unionidae</taxon>
        <taxon>Ambleminae</taxon>
        <taxon>Lampsilini</taxon>
        <taxon>Potamilus</taxon>
    </lineage>
</organism>
<dbReference type="GO" id="GO:0000139">
    <property type="term" value="C:Golgi membrane"/>
    <property type="evidence" value="ECO:0007669"/>
    <property type="project" value="UniProtKB-SubCell"/>
</dbReference>
<dbReference type="EMBL" id="JAEAOA010000537">
    <property type="protein sequence ID" value="KAK3589043.1"/>
    <property type="molecule type" value="Genomic_DNA"/>
</dbReference>
<keyword evidence="4" id="KW-1185">Reference proteome</keyword>
<dbReference type="PANTHER" id="PTHR15071:SF0">
    <property type="entry name" value="MANNOSE 6-PHOSPHATE RECEPTOR-LIKE PROTEIN 1"/>
    <property type="match status" value="1"/>
</dbReference>
<name>A0AAE0SCL3_9BIVA</name>
<reference evidence="3" key="2">
    <citation type="journal article" date="2021" name="Genome Biol. Evol.">
        <title>Developing a high-quality reference genome for a parasitic bivalve with doubly uniparental inheritance (Bivalvia: Unionida).</title>
        <authorList>
            <person name="Smith C.H."/>
        </authorList>
    </citation>
    <scope>NUCLEOTIDE SEQUENCE</scope>
    <source>
        <strain evidence="3">CHS0354</strain>
        <tissue evidence="3">Mantle</tissue>
    </source>
</reference>